<keyword evidence="1 6" id="KW-0813">Transport</keyword>
<evidence type="ECO:0000313" key="8">
    <source>
        <dbReference type="EMBL" id="NMG73357.1"/>
    </source>
</evidence>
<evidence type="ECO:0000313" key="9">
    <source>
        <dbReference type="Proteomes" id="UP000648984"/>
    </source>
</evidence>
<comment type="subcellular location">
    <subcellularLocation>
        <location evidence="6">Cell inner membrane</location>
        <topology evidence="6">Single-pass membrane protein</topology>
    </subcellularLocation>
</comment>
<keyword evidence="6" id="KW-1003">Cell membrane</keyword>
<gene>
    <name evidence="8" type="primary">rsxG</name>
    <name evidence="6" type="synonym">rnfG</name>
    <name evidence="8" type="ORF">GPA25_01145</name>
</gene>
<dbReference type="NCBIfam" id="NF002519">
    <property type="entry name" value="PRK01908.1"/>
    <property type="match status" value="1"/>
</dbReference>
<dbReference type="NCBIfam" id="TIGR01947">
    <property type="entry name" value="rnfG"/>
    <property type="match status" value="1"/>
</dbReference>
<dbReference type="EMBL" id="WTVQ01000001">
    <property type="protein sequence ID" value="NMG73357.1"/>
    <property type="molecule type" value="Genomic_DNA"/>
</dbReference>
<dbReference type="EC" id="7.-.-.-" evidence="6"/>
<dbReference type="InterPro" id="IPR007329">
    <property type="entry name" value="FMN-bd"/>
</dbReference>
<dbReference type="PANTHER" id="PTHR36118:SF1">
    <property type="entry name" value="ION-TRANSLOCATING OXIDOREDUCTASE COMPLEX SUBUNIT G"/>
    <property type="match status" value="1"/>
</dbReference>
<keyword evidence="2 6" id="KW-0597">Phosphoprotein</keyword>
<dbReference type="Proteomes" id="UP000648984">
    <property type="component" value="Unassembled WGS sequence"/>
</dbReference>
<comment type="cofactor">
    <cofactor evidence="6">
        <name>FMN</name>
        <dbReference type="ChEBI" id="CHEBI:58210"/>
    </cofactor>
</comment>
<sequence length="214" mass="22717">MTAEIQRRFTLESVREKLPYQPLLLGTVALAAGAALTLANNATREPIAAAEAHDMQMTLAQVLPSGIADNDLLQDTLELPGPQAGSTRKIHLAKKAGAITGAVFNVSERGYAGEIRLLMAVDTDGKVLGVRVLKHSETPGLGDKIEITRHPWITGFNGKSLGEPAADKWAVRKDGGIYDSFAGATITPRAVVKAVKGGLDYFATHRNAILGDPQ</sequence>
<dbReference type="InterPro" id="IPR010209">
    <property type="entry name" value="Ion_transpt_RnfG/RsxG"/>
</dbReference>
<comment type="subunit">
    <text evidence="6">The complex is composed of six subunits: RnfA, RnfB, RnfC, RnfD, RnfE and RnfG.</text>
</comment>
<evidence type="ECO:0000256" key="5">
    <source>
        <dbReference type="ARBA" id="ARBA00022982"/>
    </source>
</evidence>
<evidence type="ECO:0000259" key="7">
    <source>
        <dbReference type="SMART" id="SM00900"/>
    </source>
</evidence>
<keyword evidence="6" id="KW-1133">Transmembrane helix</keyword>
<reference evidence="8 9" key="1">
    <citation type="submission" date="2019-12" db="EMBL/GenBank/DDBJ databases">
        <title>Comparative genomics gives insights into the taxonomy of the Azoarcus-Aromatoleum group and reveals separate origins of nif in the plant-associated Azoarcus and non-plant-associated Aromatoleum sub-groups.</title>
        <authorList>
            <person name="Lafos M."/>
            <person name="Maluk M."/>
            <person name="Batista M."/>
            <person name="Junghare M."/>
            <person name="Carmona M."/>
            <person name="Faoro H."/>
            <person name="Cruz L.M."/>
            <person name="Battistoni F."/>
            <person name="De Souza E."/>
            <person name="Pedrosa F."/>
            <person name="Chen W.-M."/>
            <person name="Poole P.S."/>
            <person name="Dixon R.A."/>
            <person name="James E.K."/>
        </authorList>
    </citation>
    <scope>NUCLEOTIDE SEQUENCE [LARGE SCALE GENOMIC DNA]</scope>
    <source>
        <strain evidence="8 9">22Lin</strain>
    </source>
</reference>
<evidence type="ECO:0000256" key="3">
    <source>
        <dbReference type="ARBA" id="ARBA00022630"/>
    </source>
</evidence>
<feature type="modified residue" description="FMN phosphoryl threonine" evidence="6">
    <location>
        <position position="185"/>
    </location>
</feature>
<proteinExistence type="inferred from homology"/>
<keyword evidence="9" id="KW-1185">Reference proteome</keyword>
<accession>A0ABX1Q4R6</accession>
<dbReference type="SMART" id="SM00900">
    <property type="entry name" value="FMN_bind"/>
    <property type="match status" value="1"/>
</dbReference>
<comment type="similarity">
    <text evidence="6">Belongs to the RnfG family.</text>
</comment>
<protein>
    <recommendedName>
        <fullName evidence="6">Ion-translocating oxidoreductase complex subunit G</fullName>
        <ecNumber evidence="6">7.-.-.-</ecNumber>
    </recommendedName>
    <alternativeName>
        <fullName evidence="6">Rnf electron transport complex subunit G</fullName>
    </alternativeName>
</protein>
<keyword evidence="5 6" id="KW-0249">Electron transport</keyword>
<evidence type="ECO:0000256" key="1">
    <source>
        <dbReference type="ARBA" id="ARBA00022448"/>
    </source>
</evidence>
<name>A0ABX1Q4R6_9RHOO</name>
<comment type="function">
    <text evidence="6">Part of a membrane-bound complex that couples electron transfer with translocation of ions across the membrane.</text>
</comment>
<dbReference type="HAMAP" id="MF_00479">
    <property type="entry name" value="RsxG_RnfG"/>
    <property type="match status" value="1"/>
</dbReference>
<feature type="domain" description="FMN-binding" evidence="7">
    <location>
        <begin position="110"/>
        <end position="202"/>
    </location>
</feature>
<comment type="caution">
    <text evidence="8">The sequence shown here is derived from an EMBL/GenBank/DDBJ whole genome shotgun (WGS) entry which is preliminary data.</text>
</comment>
<organism evidence="8 9">
    <name type="scientific">Aromatoleum diolicum</name>
    <dbReference type="NCBI Taxonomy" id="75796"/>
    <lineage>
        <taxon>Bacteria</taxon>
        <taxon>Pseudomonadati</taxon>
        <taxon>Pseudomonadota</taxon>
        <taxon>Betaproteobacteria</taxon>
        <taxon>Rhodocyclales</taxon>
        <taxon>Rhodocyclaceae</taxon>
        <taxon>Aromatoleum</taxon>
    </lineage>
</organism>
<keyword evidence="6" id="KW-0812">Transmembrane</keyword>
<evidence type="ECO:0000256" key="4">
    <source>
        <dbReference type="ARBA" id="ARBA00022643"/>
    </source>
</evidence>
<evidence type="ECO:0000256" key="6">
    <source>
        <dbReference type="HAMAP-Rule" id="MF_00479"/>
    </source>
</evidence>
<evidence type="ECO:0000256" key="2">
    <source>
        <dbReference type="ARBA" id="ARBA00022553"/>
    </source>
</evidence>
<dbReference type="PIRSF" id="PIRSF006091">
    <property type="entry name" value="E_trnsport_RnfG"/>
    <property type="match status" value="1"/>
</dbReference>
<keyword evidence="6" id="KW-0472">Membrane</keyword>
<dbReference type="PANTHER" id="PTHR36118">
    <property type="entry name" value="ION-TRANSLOCATING OXIDOREDUCTASE COMPLEX SUBUNIT G"/>
    <property type="match status" value="1"/>
</dbReference>
<keyword evidence="4 6" id="KW-0288">FMN</keyword>
<keyword evidence="6" id="KW-1278">Translocase</keyword>
<keyword evidence="3 6" id="KW-0285">Flavoprotein</keyword>
<dbReference type="Pfam" id="PF04205">
    <property type="entry name" value="FMN_bind"/>
    <property type="match status" value="1"/>
</dbReference>
<keyword evidence="6" id="KW-0997">Cell inner membrane</keyword>